<organism evidence="2 3">
    <name type="scientific">Phytophthora megakarya</name>
    <dbReference type="NCBI Taxonomy" id="4795"/>
    <lineage>
        <taxon>Eukaryota</taxon>
        <taxon>Sar</taxon>
        <taxon>Stramenopiles</taxon>
        <taxon>Oomycota</taxon>
        <taxon>Peronosporomycetes</taxon>
        <taxon>Peronosporales</taxon>
        <taxon>Peronosporaceae</taxon>
        <taxon>Phytophthora</taxon>
    </lineage>
</organism>
<feature type="region of interest" description="Disordered" evidence="1">
    <location>
        <begin position="1"/>
        <end position="31"/>
    </location>
</feature>
<reference evidence="3" key="1">
    <citation type="submission" date="2017-03" db="EMBL/GenBank/DDBJ databases">
        <title>Phytopthora megakarya and P. palmivora, two closely related causual agents of cacao black pod achieved similar genome size and gene model numbers by different mechanisms.</title>
        <authorList>
            <person name="Ali S."/>
            <person name="Shao J."/>
            <person name="Larry D.J."/>
            <person name="Kronmiller B."/>
            <person name="Shen D."/>
            <person name="Strem M.D."/>
            <person name="Melnick R.L."/>
            <person name="Guiltinan M.J."/>
            <person name="Tyler B.M."/>
            <person name="Meinhardt L.W."/>
            <person name="Bailey B.A."/>
        </authorList>
    </citation>
    <scope>NUCLEOTIDE SEQUENCE [LARGE SCALE GENOMIC DNA]</scope>
    <source>
        <strain evidence="3">zdho120</strain>
    </source>
</reference>
<feature type="compositionally biased region" description="Polar residues" evidence="1">
    <location>
        <begin position="115"/>
        <end position="124"/>
    </location>
</feature>
<dbReference type="AlphaFoldDB" id="A0A225X4C3"/>
<name>A0A225X4C3_9STRA</name>
<dbReference type="Proteomes" id="UP000198211">
    <property type="component" value="Unassembled WGS sequence"/>
</dbReference>
<sequence length="215" mass="22924">MASASKTAVTSGSFSTVDTSIATFSPGMVPSRGLMGTPVQATENQYAGAGWSNSNCIKEDTSRQSSNNGFAESDTTMMDDLAPPVEETSPTNSGYSSSQYAPIRPESNDSVVMESMQSETQSDQAVVYDSTSSTVKESSSLAASEFRLPTISEVRPSPRAGSSPSDSRDKLMQSSEDDLNAFADFPELAFDDDSSNFVKENNPSNISRKRGIEEV</sequence>
<feature type="compositionally biased region" description="Polar residues" evidence="1">
    <location>
        <begin position="195"/>
        <end position="206"/>
    </location>
</feature>
<feature type="compositionally biased region" description="Polar residues" evidence="1">
    <location>
        <begin position="88"/>
        <end position="100"/>
    </location>
</feature>
<dbReference type="OrthoDB" id="168362at2759"/>
<feature type="region of interest" description="Disordered" evidence="1">
    <location>
        <begin position="192"/>
        <end position="215"/>
    </location>
</feature>
<keyword evidence="3" id="KW-1185">Reference proteome</keyword>
<feature type="compositionally biased region" description="Low complexity" evidence="1">
    <location>
        <begin position="130"/>
        <end position="144"/>
    </location>
</feature>
<evidence type="ECO:0000313" key="2">
    <source>
        <dbReference type="EMBL" id="OWZ24079.1"/>
    </source>
</evidence>
<gene>
    <name evidence="2" type="ORF">PHMEG_000926</name>
</gene>
<evidence type="ECO:0000256" key="1">
    <source>
        <dbReference type="SAM" id="MobiDB-lite"/>
    </source>
</evidence>
<evidence type="ECO:0000313" key="3">
    <source>
        <dbReference type="Proteomes" id="UP000198211"/>
    </source>
</evidence>
<dbReference type="EMBL" id="NBNE01000029">
    <property type="protein sequence ID" value="OWZ24079.1"/>
    <property type="molecule type" value="Genomic_DNA"/>
</dbReference>
<protein>
    <submittedName>
        <fullName evidence="2">Uncharacterized protein</fullName>
    </submittedName>
</protein>
<accession>A0A225X4C3</accession>
<feature type="compositionally biased region" description="Polar residues" evidence="1">
    <location>
        <begin position="63"/>
        <end position="76"/>
    </location>
</feature>
<comment type="caution">
    <text evidence="2">The sequence shown here is derived from an EMBL/GenBank/DDBJ whole genome shotgun (WGS) entry which is preliminary data.</text>
</comment>
<feature type="compositionally biased region" description="Polar residues" evidence="1">
    <location>
        <begin position="1"/>
        <end position="23"/>
    </location>
</feature>
<feature type="region of interest" description="Disordered" evidence="1">
    <location>
        <begin position="49"/>
        <end position="179"/>
    </location>
</feature>
<proteinExistence type="predicted"/>